<protein>
    <submittedName>
        <fullName evidence="1">Uncharacterized protein</fullName>
    </submittedName>
</protein>
<proteinExistence type="predicted"/>
<gene>
    <name evidence="1" type="ORF">LCGC14_2461680</name>
</gene>
<evidence type="ECO:0000313" key="1">
    <source>
        <dbReference type="EMBL" id="KKL19818.1"/>
    </source>
</evidence>
<organism evidence="1">
    <name type="scientific">marine sediment metagenome</name>
    <dbReference type="NCBI Taxonomy" id="412755"/>
    <lineage>
        <taxon>unclassified sequences</taxon>
        <taxon>metagenomes</taxon>
        <taxon>ecological metagenomes</taxon>
    </lineage>
</organism>
<name>A0A0F9E6Z8_9ZZZZ</name>
<reference evidence="1" key="1">
    <citation type="journal article" date="2015" name="Nature">
        <title>Complex archaea that bridge the gap between prokaryotes and eukaryotes.</title>
        <authorList>
            <person name="Spang A."/>
            <person name="Saw J.H."/>
            <person name="Jorgensen S.L."/>
            <person name="Zaremba-Niedzwiedzka K."/>
            <person name="Martijn J."/>
            <person name="Lind A.E."/>
            <person name="van Eijk R."/>
            <person name="Schleper C."/>
            <person name="Guy L."/>
            <person name="Ettema T.J."/>
        </authorList>
    </citation>
    <scope>NUCLEOTIDE SEQUENCE</scope>
</reference>
<accession>A0A0F9E6Z8</accession>
<dbReference type="EMBL" id="LAZR01038342">
    <property type="protein sequence ID" value="KKL19818.1"/>
    <property type="molecule type" value="Genomic_DNA"/>
</dbReference>
<sequence length="63" mass="7583">MSVKELKCAIFGHIWEETGHRTCMKHNEEYGHYRICERCKLQENIGKNICEVCTDEYFLKVMR</sequence>
<dbReference type="AlphaFoldDB" id="A0A0F9E6Z8"/>
<comment type="caution">
    <text evidence="1">The sequence shown here is derived from an EMBL/GenBank/DDBJ whole genome shotgun (WGS) entry which is preliminary data.</text>
</comment>